<sequence length="175" mass="21270">MLVFWTWEEHRLNNDVWDWKNHLLAILPVSVIVILCLYVLWRQIQIFIYALEGDEFIRLAHREIQYRLYPVQGRLPYSWITYLDYRMNYRYLNENRVTGGVILIEYHHPDIAGLRRLKLDISRIIPQPESFFRSSKDLERTIEEVFQAIAAHVPESQRYTQEEYKQLGPRNKNYL</sequence>
<feature type="transmembrane region" description="Helical" evidence="1">
    <location>
        <begin position="22"/>
        <end position="41"/>
    </location>
</feature>
<dbReference type="EMBL" id="AEWV01000013">
    <property type="protein sequence ID" value="EGC17935.1"/>
    <property type="molecule type" value="Genomic_DNA"/>
</dbReference>
<proteinExistence type="predicted"/>
<gene>
    <name evidence="2" type="ORF">HMPREF9098_0746</name>
</gene>
<evidence type="ECO:0000256" key="1">
    <source>
        <dbReference type="SAM" id="Phobius"/>
    </source>
</evidence>
<organism evidence="2 3">
    <name type="scientific">Kingella denitrificans ATCC 33394</name>
    <dbReference type="NCBI Taxonomy" id="888741"/>
    <lineage>
        <taxon>Bacteria</taxon>
        <taxon>Pseudomonadati</taxon>
        <taxon>Pseudomonadota</taxon>
        <taxon>Betaproteobacteria</taxon>
        <taxon>Neisseriales</taxon>
        <taxon>Neisseriaceae</taxon>
        <taxon>Kingella</taxon>
    </lineage>
</organism>
<reference evidence="2 3" key="1">
    <citation type="submission" date="2011-01" db="EMBL/GenBank/DDBJ databases">
        <authorList>
            <person name="Muzny D."/>
            <person name="Qin X."/>
            <person name="Deng J."/>
            <person name="Jiang H."/>
            <person name="Liu Y."/>
            <person name="Qu J."/>
            <person name="Song X.-Z."/>
            <person name="Zhang L."/>
            <person name="Thornton R."/>
            <person name="Coyle M."/>
            <person name="Francisco L."/>
            <person name="Jackson L."/>
            <person name="Javaid M."/>
            <person name="Korchina V."/>
            <person name="Kovar C."/>
            <person name="Mata R."/>
            <person name="Mathew T."/>
            <person name="Ngo R."/>
            <person name="Nguyen L."/>
            <person name="Nguyen N."/>
            <person name="Okwuonu G."/>
            <person name="Ongeri F."/>
            <person name="Pham C."/>
            <person name="Simmons D."/>
            <person name="Wilczek-Boney K."/>
            <person name="Hale W."/>
            <person name="Jakkamsetti A."/>
            <person name="Pham P."/>
            <person name="Ruth R."/>
            <person name="San Lucas F."/>
            <person name="Warren J."/>
            <person name="Zhang J."/>
            <person name="Zhao Z."/>
            <person name="Zhou C."/>
            <person name="Zhu D."/>
            <person name="Lee S."/>
            <person name="Bess C."/>
            <person name="Blankenburg K."/>
            <person name="Forbes L."/>
            <person name="Fu Q."/>
            <person name="Gubbala S."/>
            <person name="Hirani K."/>
            <person name="Jayaseelan J.C."/>
            <person name="Lara F."/>
            <person name="Munidasa M."/>
            <person name="Palculict T."/>
            <person name="Patil S."/>
            <person name="Pu L.-L."/>
            <person name="Saada N."/>
            <person name="Tang L."/>
            <person name="Weissenberger G."/>
            <person name="Zhu Y."/>
            <person name="Hemphill L."/>
            <person name="Shang Y."/>
            <person name="Youmans B."/>
            <person name="Ayvaz T."/>
            <person name="Ross M."/>
            <person name="Santibanez J."/>
            <person name="Aqrawi P."/>
            <person name="Gross S."/>
            <person name="Joshi V."/>
            <person name="Fowler G."/>
            <person name="Nazareth L."/>
            <person name="Reid J."/>
            <person name="Worley K."/>
            <person name="Petrosino J."/>
            <person name="Highlander S."/>
            <person name="Gibbs R."/>
        </authorList>
    </citation>
    <scope>NUCLEOTIDE SEQUENCE [LARGE SCALE GENOMIC DNA]</scope>
    <source>
        <strain evidence="2 3">ATCC 33394</strain>
    </source>
</reference>
<keyword evidence="1" id="KW-1133">Transmembrane helix</keyword>
<protein>
    <submittedName>
        <fullName evidence="2">Uncharacterized protein</fullName>
    </submittedName>
</protein>
<accession>F0EXS1</accession>
<evidence type="ECO:0000313" key="2">
    <source>
        <dbReference type="EMBL" id="EGC17935.1"/>
    </source>
</evidence>
<evidence type="ECO:0000313" key="3">
    <source>
        <dbReference type="Proteomes" id="UP000004088"/>
    </source>
</evidence>
<dbReference type="HOGENOM" id="CLU_104132_0_0_4"/>
<keyword evidence="1" id="KW-0472">Membrane</keyword>
<dbReference type="STRING" id="888741.HMPREF9098_0746"/>
<dbReference type="Proteomes" id="UP000004088">
    <property type="component" value="Unassembled WGS sequence"/>
</dbReference>
<keyword evidence="3" id="KW-1185">Reference proteome</keyword>
<keyword evidence="1" id="KW-0812">Transmembrane</keyword>
<comment type="caution">
    <text evidence="2">The sequence shown here is derived from an EMBL/GenBank/DDBJ whole genome shotgun (WGS) entry which is preliminary data.</text>
</comment>
<dbReference type="AlphaFoldDB" id="F0EXS1"/>
<name>F0EXS1_9NEIS</name>